<dbReference type="RefSeq" id="WP_184585650.1">
    <property type="nucleotide sequence ID" value="NZ_JACHLI010000001.1"/>
</dbReference>
<organism evidence="1 2">
    <name type="scientific">Pseudomonas nitroreducens</name>
    <dbReference type="NCBI Taxonomy" id="46680"/>
    <lineage>
        <taxon>Bacteria</taxon>
        <taxon>Pseudomonadati</taxon>
        <taxon>Pseudomonadota</taxon>
        <taxon>Gammaproteobacteria</taxon>
        <taxon>Pseudomonadales</taxon>
        <taxon>Pseudomonadaceae</taxon>
        <taxon>Pseudomonas</taxon>
    </lineage>
</organism>
<gene>
    <name evidence="1" type="ORF">HNP46_000193</name>
</gene>
<name>A0A7W7NZN2_PSENT</name>
<accession>A0A7W7NZN2</accession>
<dbReference type="AlphaFoldDB" id="A0A7W7NZN2"/>
<dbReference type="Proteomes" id="UP000566995">
    <property type="component" value="Unassembled WGS sequence"/>
</dbReference>
<evidence type="ECO:0000313" key="2">
    <source>
        <dbReference type="Proteomes" id="UP000566995"/>
    </source>
</evidence>
<protein>
    <submittedName>
        <fullName evidence="1">Uncharacterized protein</fullName>
    </submittedName>
</protein>
<evidence type="ECO:0000313" key="1">
    <source>
        <dbReference type="EMBL" id="MBB4861382.1"/>
    </source>
</evidence>
<comment type="caution">
    <text evidence="1">The sequence shown here is derived from an EMBL/GenBank/DDBJ whole genome shotgun (WGS) entry which is preliminary data.</text>
</comment>
<dbReference type="EMBL" id="JACHLI010000001">
    <property type="protein sequence ID" value="MBB4861382.1"/>
    <property type="molecule type" value="Genomic_DNA"/>
</dbReference>
<sequence length="222" mass="24930">MYNEDSFKLKDVYDIQNSFEETLGSLGLGEFEVSLKGDTWPLSAALHPYVSLPRLAHRAEELALSLFGFRLFSDVVYVANNSRVSGIEIVLARHLSDEQRRDPVIASMLEAKVGDLEVLTKGLRGLVMEVAVTDVFEIDHENSLLKEKAPNWKVHTLFKTTPEWENESGFPLLTGGHLGLSELLGWATEEDIINALNKARRAAEELLQQPRTARDDEYSQGF</sequence>
<proteinExistence type="predicted"/>
<reference evidence="1 2" key="1">
    <citation type="submission" date="2020-08" db="EMBL/GenBank/DDBJ databases">
        <title>Functional genomics of gut bacteria from endangered species of beetles.</title>
        <authorList>
            <person name="Carlos-Shanley C."/>
        </authorList>
    </citation>
    <scope>NUCLEOTIDE SEQUENCE [LARGE SCALE GENOMIC DNA]</scope>
    <source>
        <strain evidence="1 2">S00179</strain>
    </source>
</reference>